<dbReference type="InterPro" id="IPR047740">
    <property type="entry name" value="SMEK_dom"/>
</dbReference>
<dbReference type="Pfam" id="PF21941">
    <property type="entry name" value="SMEK_N"/>
    <property type="match status" value="1"/>
</dbReference>
<dbReference type="NCBIfam" id="NF033859">
    <property type="entry name" value="SMEK_N"/>
    <property type="match status" value="1"/>
</dbReference>
<accession>A0AAU8LTL4</accession>
<protein>
    <submittedName>
        <fullName evidence="2">SMEK domain-containing protein</fullName>
    </submittedName>
</protein>
<evidence type="ECO:0000313" key="2">
    <source>
        <dbReference type="EMBL" id="XCN72225.1"/>
    </source>
</evidence>
<reference evidence="2" key="2">
    <citation type="submission" date="2024-06" db="EMBL/GenBank/DDBJ databases">
        <authorList>
            <person name="Plum-Jensen L.E."/>
            <person name="Schramm A."/>
            <person name="Marshall I.P.G."/>
        </authorList>
    </citation>
    <scope>NUCLEOTIDE SEQUENCE</scope>
    <source>
        <strain evidence="2">Rat1</strain>
    </source>
</reference>
<feature type="domain" description="SMEK" evidence="1">
    <location>
        <begin position="12"/>
        <end position="150"/>
    </location>
</feature>
<reference evidence="2" key="1">
    <citation type="journal article" date="2024" name="Syst. Appl. Microbiol.">
        <title>First single-strain enrichments of Electrothrix cable bacteria, description of E. aestuarii sp. nov. and E. rattekaaiensis sp. nov., and proposal of a cable bacteria taxonomy following the rules of the SeqCode.</title>
        <authorList>
            <person name="Plum-Jensen L.E."/>
            <person name="Schramm A."/>
            <person name="Marshall I.P.G."/>
        </authorList>
    </citation>
    <scope>NUCLEOTIDE SEQUENCE</scope>
    <source>
        <strain evidence="2">Rat1</strain>
    </source>
</reference>
<dbReference type="KEGG" id="eaj:Q3M24_18250"/>
<evidence type="ECO:0000259" key="1">
    <source>
        <dbReference type="Pfam" id="PF21941"/>
    </source>
</evidence>
<gene>
    <name evidence="2" type="ORF">Q3M24_18250</name>
</gene>
<organism evidence="2">
    <name type="scientific">Candidatus Electrothrix aestuarii</name>
    <dbReference type="NCBI Taxonomy" id="3062594"/>
    <lineage>
        <taxon>Bacteria</taxon>
        <taxon>Pseudomonadati</taxon>
        <taxon>Thermodesulfobacteriota</taxon>
        <taxon>Desulfobulbia</taxon>
        <taxon>Desulfobulbales</taxon>
        <taxon>Desulfobulbaceae</taxon>
        <taxon>Candidatus Electrothrix</taxon>
    </lineage>
</organism>
<sequence>MTRHELLQRSSSLLGRFAHEVKVANAMGLFDINTVAEDVLVPIFAIAFNCPDLCNQNRIQMNFPAVDLGCRTSRLSIQITSDSSSSKMQETLEKFDSHGLGSDFDNLYVYVITERQKSYTSQKLTETMNSLSIKFNPVSDILDYQDLAKRLGELTNEQIENINDHLEAEFTKTDRNLQFRSNLDAFLAVSQQKIEDEKRTKKYIPSVFVETSETKEEMRYFANPMFFYRKIDDDLRRIDLCGFNELLGMAKIEPVADNLCEIKTLEVPNNLSELRKRFVQQSIALEAIEEPVSPFSYFGKRAESFAPSDHSASYWNVFGCGSSKSKLGY</sequence>
<proteinExistence type="predicted"/>
<dbReference type="AlphaFoldDB" id="A0AAU8LTL4"/>
<name>A0AAU8LTL4_9BACT</name>
<dbReference type="EMBL" id="CP159373">
    <property type="protein sequence ID" value="XCN72225.1"/>
    <property type="molecule type" value="Genomic_DNA"/>
</dbReference>